<dbReference type="SUPFAM" id="SSF53756">
    <property type="entry name" value="UDP-Glycosyltransferase/glycogen phosphorylase"/>
    <property type="match status" value="1"/>
</dbReference>
<sequence>MKVLIDINHPAHVHYFRNFFKLMTQMGHEIMFVSRNKEIEHTLLDSYNIPYIDRGKGKNGKFSKFLYLLYADVKIWAIARKFKPDVFLNFLHPYPSQVANFLRKTSLVFSDTEHASLHHKLTVPYASKIFTPACYSLDLGKKQCRFNSYMEVAYLHPNYFKPDPAVLEMLGVKETEKFVIVRFVSWAAVHDFGQAGITMENKRRTVQELSRHAKVFISSEGELPEDLEKHRIRIPFHKMHDALYYSALLFGESGTMASEAAILGTPAIFLNSNRLGYLDEQEKKYALVFNFRESAQDQESAIQKALTIIQEENGKEKYRRQSQHLLDECIDTTQFMVNEVLKYDKQPASADV</sequence>
<evidence type="ECO:0000313" key="2">
    <source>
        <dbReference type="Proteomes" id="UP000644147"/>
    </source>
</evidence>
<evidence type="ECO:0000313" key="1">
    <source>
        <dbReference type="EMBL" id="MBK0401916.1"/>
    </source>
</evidence>
<reference evidence="1 2" key="1">
    <citation type="submission" date="2020-12" db="EMBL/GenBank/DDBJ databases">
        <title>Bacterial novel species Adhaeribacter sp. BT258 isolated from soil.</title>
        <authorList>
            <person name="Jung H.-Y."/>
        </authorList>
    </citation>
    <scope>NUCLEOTIDE SEQUENCE [LARGE SCALE GENOMIC DNA]</scope>
    <source>
        <strain evidence="1 2">BT258</strain>
    </source>
</reference>
<dbReference type="InterPro" id="IPR007152">
    <property type="entry name" value="DUF354"/>
</dbReference>
<proteinExistence type="predicted"/>
<dbReference type="Proteomes" id="UP000644147">
    <property type="component" value="Unassembled WGS sequence"/>
</dbReference>
<organism evidence="1 2">
    <name type="scientific">Adhaeribacter terrigena</name>
    <dbReference type="NCBI Taxonomy" id="2793070"/>
    <lineage>
        <taxon>Bacteria</taxon>
        <taxon>Pseudomonadati</taxon>
        <taxon>Bacteroidota</taxon>
        <taxon>Cytophagia</taxon>
        <taxon>Cytophagales</taxon>
        <taxon>Hymenobacteraceae</taxon>
        <taxon>Adhaeribacter</taxon>
    </lineage>
</organism>
<dbReference type="EMBL" id="JAEHFX010000001">
    <property type="protein sequence ID" value="MBK0401916.1"/>
    <property type="molecule type" value="Genomic_DNA"/>
</dbReference>
<dbReference type="Gene3D" id="3.40.50.2000">
    <property type="entry name" value="Glycogen Phosphorylase B"/>
    <property type="match status" value="1"/>
</dbReference>
<keyword evidence="2" id="KW-1185">Reference proteome</keyword>
<dbReference type="PANTHER" id="PTHR39662">
    <property type="entry name" value="DUF354 DOMAIN-CONTAINING PROTEIN-RELATED"/>
    <property type="match status" value="1"/>
</dbReference>
<dbReference type="RefSeq" id="WP_200504517.1">
    <property type="nucleotide sequence ID" value="NZ_JAEHFX010000001.1"/>
</dbReference>
<dbReference type="PIRSF" id="PIRSF005357">
    <property type="entry name" value="UCP005357"/>
    <property type="match status" value="1"/>
</dbReference>
<protein>
    <submittedName>
        <fullName evidence="1">DUF354 domain-containing protein</fullName>
    </submittedName>
</protein>
<gene>
    <name evidence="1" type="ORF">I5M27_02900</name>
</gene>
<dbReference type="PANTHER" id="PTHR39662:SF1">
    <property type="entry name" value="DUF354 DOMAIN-CONTAINING PROTEIN"/>
    <property type="match status" value="1"/>
</dbReference>
<name>A0ABS1BYB5_9BACT</name>
<dbReference type="Pfam" id="PF04007">
    <property type="entry name" value="DUF354"/>
    <property type="match status" value="1"/>
</dbReference>
<comment type="caution">
    <text evidence="1">The sequence shown here is derived from an EMBL/GenBank/DDBJ whole genome shotgun (WGS) entry which is preliminary data.</text>
</comment>
<accession>A0ABS1BYB5</accession>